<dbReference type="RefSeq" id="WP_156930549.1">
    <property type="nucleotide sequence ID" value="NZ_HG917868.1"/>
</dbReference>
<name>W6RXU7_9CLOT</name>
<dbReference type="EMBL" id="HG917868">
    <property type="protein sequence ID" value="CDM69481.1"/>
    <property type="molecule type" value="Genomic_DNA"/>
</dbReference>
<evidence type="ECO:0000313" key="3">
    <source>
        <dbReference type="Proteomes" id="UP000019426"/>
    </source>
</evidence>
<keyword evidence="1" id="KW-0812">Transmembrane</keyword>
<dbReference type="KEGG" id="clt:CM240_2344"/>
<protein>
    <submittedName>
        <fullName evidence="2">Putative membrane protein</fullName>
    </submittedName>
</protein>
<organism evidence="2 3">
    <name type="scientific">Clostridium bornimense</name>
    <dbReference type="NCBI Taxonomy" id="1216932"/>
    <lineage>
        <taxon>Bacteria</taxon>
        <taxon>Bacillati</taxon>
        <taxon>Bacillota</taxon>
        <taxon>Clostridia</taxon>
        <taxon>Eubacteriales</taxon>
        <taxon>Clostridiaceae</taxon>
        <taxon>Clostridium</taxon>
    </lineage>
</organism>
<feature type="transmembrane region" description="Helical" evidence="1">
    <location>
        <begin position="12"/>
        <end position="40"/>
    </location>
</feature>
<dbReference type="Proteomes" id="UP000019426">
    <property type="component" value="Chromosome M2/40_rep1"/>
</dbReference>
<accession>W6RXU7</accession>
<keyword evidence="1" id="KW-1133">Transmembrane helix</keyword>
<sequence>MEIKSKKIKTWTVATMFIIISLIAAPFALVILLTYGIYYYCKKIKLDITIRRSSIE</sequence>
<proteinExistence type="predicted"/>
<dbReference type="HOGENOM" id="CLU_3006004_0_0_9"/>
<dbReference type="PATRIC" id="fig|1216932.3.peg.2322"/>
<reference evidence="2 3" key="1">
    <citation type="submission" date="2013-11" db="EMBL/GenBank/DDBJ databases">
        <title>Complete genome sequence of Clostridum sp. M2/40.</title>
        <authorList>
            <person name="Wibberg D."/>
            <person name="Puehler A."/>
            <person name="Schlueter A."/>
        </authorList>
    </citation>
    <scope>NUCLEOTIDE SEQUENCE [LARGE SCALE GENOMIC DNA]</scope>
    <source>
        <strain evidence="3">M2/40</strain>
    </source>
</reference>
<keyword evidence="1" id="KW-0472">Membrane</keyword>
<keyword evidence="3" id="KW-1185">Reference proteome</keyword>
<evidence type="ECO:0000313" key="2">
    <source>
        <dbReference type="EMBL" id="CDM69481.1"/>
    </source>
</evidence>
<dbReference type="AlphaFoldDB" id="W6RXU7"/>
<gene>
    <name evidence="2" type="ORF">CM240_2344</name>
</gene>
<evidence type="ECO:0000256" key="1">
    <source>
        <dbReference type="SAM" id="Phobius"/>
    </source>
</evidence>